<evidence type="ECO:0000313" key="2">
    <source>
        <dbReference type="Proteomes" id="UP001472677"/>
    </source>
</evidence>
<protein>
    <submittedName>
        <fullName evidence="1">Uncharacterized protein</fullName>
    </submittedName>
</protein>
<dbReference type="Proteomes" id="UP001472677">
    <property type="component" value="Unassembled WGS sequence"/>
</dbReference>
<reference evidence="1 2" key="1">
    <citation type="journal article" date="2024" name="G3 (Bethesda)">
        <title>Genome assembly of Hibiscus sabdariffa L. provides insights into metabolisms of medicinal natural products.</title>
        <authorList>
            <person name="Kim T."/>
        </authorList>
    </citation>
    <scope>NUCLEOTIDE SEQUENCE [LARGE SCALE GENOMIC DNA]</scope>
    <source>
        <strain evidence="1">TK-2024</strain>
        <tissue evidence="1">Old leaves</tissue>
    </source>
</reference>
<sequence>MNDVGDAYASDVRDASTCKLRDVKELRADIVSLKSLEEKMNAMRDEMTYALQKISKRIEGDGANILNKINRFLCNKFGDSSPRSDKIGRMYATYQDPPSESFKTPEVRSNTIIVSNGSAPRKAMIKDKNILKIKFIIFR</sequence>
<comment type="caution">
    <text evidence="1">The sequence shown here is derived from an EMBL/GenBank/DDBJ whole genome shotgun (WGS) entry which is preliminary data.</text>
</comment>
<keyword evidence="2" id="KW-1185">Reference proteome</keyword>
<proteinExistence type="predicted"/>
<accession>A0ABR2ADF4</accession>
<evidence type="ECO:0000313" key="1">
    <source>
        <dbReference type="EMBL" id="KAK8490982.1"/>
    </source>
</evidence>
<gene>
    <name evidence="1" type="ORF">V6N12_000036</name>
</gene>
<dbReference type="EMBL" id="JBBPBM010000816">
    <property type="protein sequence ID" value="KAK8490982.1"/>
    <property type="molecule type" value="Genomic_DNA"/>
</dbReference>
<organism evidence="1 2">
    <name type="scientific">Hibiscus sabdariffa</name>
    <name type="common">roselle</name>
    <dbReference type="NCBI Taxonomy" id="183260"/>
    <lineage>
        <taxon>Eukaryota</taxon>
        <taxon>Viridiplantae</taxon>
        <taxon>Streptophyta</taxon>
        <taxon>Embryophyta</taxon>
        <taxon>Tracheophyta</taxon>
        <taxon>Spermatophyta</taxon>
        <taxon>Magnoliopsida</taxon>
        <taxon>eudicotyledons</taxon>
        <taxon>Gunneridae</taxon>
        <taxon>Pentapetalae</taxon>
        <taxon>rosids</taxon>
        <taxon>malvids</taxon>
        <taxon>Malvales</taxon>
        <taxon>Malvaceae</taxon>
        <taxon>Malvoideae</taxon>
        <taxon>Hibiscus</taxon>
    </lineage>
</organism>
<name>A0ABR2ADF4_9ROSI</name>